<feature type="region of interest" description="Disordered" evidence="1">
    <location>
        <begin position="35"/>
        <end position="94"/>
    </location>
</feature>
<gene>
    <name evidence="2" type="ORF">RF55_19104</name>
</gene>
<dbReference type="AlphaFoldDB" id="A0A0J7K0D6"/>
<evidence type="ECO:0000256" key="1">
    <source>
        <dbReference type="SAM" id="MobiDB-lite"/>
    </source>
</evidence>
<dbReference type="PaxDb" id="67767-A0A0J7K0D6"/>
<sequence length="175" mass="19756">MKKSARVRERSPSVERLQKKLKRLKEQISEKLTVKAGKLPTPEGDEVVKISEPEEIFDSVVTDESDTRFSESSSDKENEESAISPEALEETISAEENNFAELDQETLEILGDDSGCKDEGGLTLYPRLALTWEKILLERLKKEKKVEILQKYPRKGNCPIQAPKLNPEIEASVNV</sequence>
<keyword evidence="3" id="KW-1185">Reference proteome</keyword>
<dbReference type="EMBL" id="LBMM01018458">
    <property type="protein sequence ID" value="KMQ83782.1"/>
    <property type="molecule type" value="Genomic_DNA"/>
</dbReference>
<keyword evidence="2" id="KW-0695">RNA-directed DNA polymerase</keyword>
<organism evidence="2 3">
    <name type="scientific">Lasius niger</name>
    <name type="common">Black garden ant</name>
    <dbReference type="NCBI Taxonomy" id="67767"/>
    <lineage>
        <taxon>Eukaryota</taxon>
        <taxon>Metazoa</taxon>
        <taxon>Ecdysozoa</taxon>
        <taxon>Arthropoda</taxon>
        <taxon>Hexapoda</taxon>
        <taxon>Insecta</taxon>
        <taxon>Pterygota</taxon>
        <taxon>Neoptera</taxon>
        <taxon>Endopterygota</taxon>
        <taxon>Hymenoptera</taxon>
        <taxon>Apocrita</taxon>
        <taxon>Aculeata</taxon>
        <taxon>Formicoidea</taxon>
        <taxon>Formicidae</taxon>
        <taxon>Formicinae</taxon>
        <taxon>Lasius</taxon>
        <taxon>Lasius</taxon>
    </lineage>
</organism>
<protein>
    <submittedName>
        <fullName evidence="2">Reverse transcriptase and recombinase</fullName>
    </submittedName>
</protein>
<name>A0A0J7K0D6_LASNI</name>
<reference evidence="2 3" key="1">
    <citation type="submission" date="2015-04" db="EMBL/GenBank/DDBJ databases">
        <title>Lasius niger genome sequencing.</title>
        <authorList>
            <person name="Konorov E.A."/>
            <person name="Nikitin M.A."/>
            <person name="Kirill M.V."/>
            <person name="Chang P."/>
        </authorList>
    </citation>
    <scope>NUCLEOTIDE SEQUENCE [LARGE SCALE GENOMIC DNA]</scope>
    <source>
        <tissue evidence="2">Whole</tissue>
    </source>
</reference>
<feature type="compositionally biased region" description="Basic and acidic residues" evidence="1">
    <location>
        <begin position="65"/>
        <end position="76"/>
    </location>
</feature>
<dbReference type="OrthoDB" id="7698113at2759"/>
<proteinExistence type="predicted"/>
<evidence type="ECO:0000313" key="2">
    <source>
        <dbReference type="EMBL" id="KMQ83782.1"/>
    </source>
</evidence>
<accession>A0A0J7K0D6</accession>
<keyword evidence="2" id="KW-0808">Transferase</keyword>
<keyword evidence="2" id="KW-0548">Nucleotidyltransferase</keyword>
<feature type="compositionally biased region" description="Acidic residues" evidence="1">
    <location>
        <begin position="53"/>
        <end position="64"/>
    </location>
</feature>
<evidence type="ECO:0000313" key="3">
    <source>
        <dbReference type="Proteomes" id="UP000036403"/>
    </source>
</evidence>
<comment type="caution">
    <text evidence="2">The sequence shown here is derived from an EMBL/GenBank/DDBJ whole genome shotgun (WGS) entry which is preliminary data.</text>
</comment>
<dbReference type="GO" id="GO:0003964">
    <property type="term" value="F:RNA-directed DNA polymerase activity"/>
    <property type="evidence" value="ECO:0007669"/>
    <property type="project" value="UniProtKB-KW"/>
</dbReference>
<dbReference type="Proteomes" id="UP000036403">
    <property type="component" value="Unassembled WGS sequence"/>
</dbReference>